<feature type="transmembrane region" description="Helical" evidence="7">
    <location>
        <begin position="132"/>
        <end position="156"/>
    </location>
</feature>
<reference evidence="10" key="1">
    <citation type="journal article" date="2019" name="Int. J. Syst. Evol. Microbiol.">
        <title>The Global Catalogue of Microorganisms (GCM) 10K type strain sequencing project: providing services to taxonomists for standard genome sequencing and annotation.</title>
        <authorList>
            <consortium name="The Broad Institute Genomics Platform"/>
            <consortium name="The Broad Institute Genome Sequencing Center for Infectious Disease"/>
            <person name="Wu L."/>
            <person name="Ma J."/>
        </authorList>
    </citation>
    <scope>NUCLEOTIDE SEQUENCE [LARGE SCALE GENOMIC DNA]</scope>
    <source>
        <strain evidence="10">JCM 18401</strain>
    </source>
</reference>
<feature type="transmembrane region" description="Helical" evidence="7">
    <location>
        <begin position="513"/>
        <end position="535"/>
    </location>
</feature>
<dbReference type="Gene3D" id="1.10.3720.10">
    <property type="entry name" value="MetI-like"/>
    <property type="match status" value="2"/>
</dbReference>
<evidence type="ECO:0000256" key="6">
    <source>
        <dbReference type="ARBA" id="ARBA00023136"/>
    </source>
</evidence>
<feature type="transmembrane region" description="Helical" evidence="7">
    <location>
        <begin position="50"/>
        <end position="77"/>
    </location>
</feature>
<dbReference type="PANTHER" id="PTHR30183:SF2">
    <property type="entry name" value="IRON UTILIZATION PROTEIN"/>
    <property type="match status" value="1"/>
</dbReference>
<feature type="transmembrane region" description="Helical" evidence="7">
    <location>
        <begin position="231"/>
        <end position="257"/>
    </location>
</feature>
<organism evidence="9 10">
    <name type="scientific">Ferrimonas pelagia</name>
    <dbReference type="NCBI Taxonomy" id="1177826"/>
    <lineage>
        <taxon>Bacteria</taxon>
        <taxon>Pseudomonadati</taxon>
        <taxon>Pseudomonadota</taxon>
        <taxon>Gammaproteobacteria</taxon>
        <taxon>Alteromonadales</taxon>
        <taxon>Ferrimonadaceae</taxon>
        <taxon>Ferrimonas</taxon>
    </lineage>
</organism>
<evidence type="ECO:0000256" key="2">
    <source>
        <dbReference type="ARBA" id="ARBA00022448"/>
    </source>
</evidence>
<evidence type="ECO:0000259" key="8">
    <source>
        <dbReference type="PROSITE" id="PS50928"/>
    </source>
</evidence>
<dbReference type="CDD" id="cd06261">
    <property type="entry name" value="TM_PBP2"/>
    <property type="match status" value="2"/>
</dbReference>
<feature type="transmembrane region" description="Helical" evidence="7">
    <location>
        <begin position="89"/>
        <end position="107"/>
    </location>
</feature>
<evidence type="ECO:0000313" key="10">
    <source>
        <dbReference type="Proteomes" id="UP001499988"/>
    </source>
</evidence>
<keyword evidence="5 7" id="KW-1133">Transmembrane helix</keyword>
<keyword evidence="10" id="KW-1185">Reference proteome</keyword>
<gene>
    <name evidence="9" type="ORF">GCM10023333_18140</name>
</gene>
<proteinExistence type="inferred from homology"/>
<name>A0ABP9EPY7_9GAMM</name>
<dbReference type="RefSeq" id="WP_345335042.1">
    <property type="nucleotide sequence ID" value="NZ_BAABJZ010000024.1"/>
</dbReference>
<comment type="caution">
    <text evidence="9">The sequence shown here is derived from an EMBL/GenBank/DDBJ whole genome shotgun (WGS) entry which is preliminary data.</text>
</comment>
<feature type="domain" description="ABC transmembrane type-1" evidence="8">
    <location>
        <begin position="51"/>
        <end position="255"/>
    </location>
</feature>
<feature type="transmembrane region" description="Helical" evidence="7">
    <location>
        <begin position="287"/>
        <end position="310"/>
    </location>
</feature>
<evidence type="ECO:0000256" key="3">
    <source>
        <dbReference type="ARBA" id="ARBA00022475"/>
    </source>
</evidence>
<keyword evidence="2 7" id="KW-0813">Transport</keyword>
<dbReference type="EMBL" id="BAABJZ010000024">
    <property type="protein sequence ID" value="GAA4884175.1"/>
    <property type="molecule type" value="Genomic_DNA"/>
</dbReference>
<dbReference type="Pfam" id="PF00528">
    <property type="entry name" value="BPD_transp_1"/>
    <property type="match status" value="1"/>
</dbReference>
<keyword evidence="3" id="KW-1003">Cell membrane</keyword>
<dbReference type="SUPFAM" id="SSF161098">
    <property type="entry name" value="MetI-like"/>
    <property type="match status" value="2"/>
</dbReference>
<comment type="similarity">
    <text evidence="7">Belongs to the binding-protein-dependent transport system permease family.</text>
</comment>
<comment type="subcellular location">
    <subcellularLocation>
        <location evidence="1 7">Cell membrane</location>
        <topology evidence="1 7">Multi-pass membrane protein</topology>
    </subcellularLocation>
</comment>
<dbReference type="InterPro" id="IPR000515">
    <property type="entry name" value="MetI-like"/>
</dbReference>
<keyword evidence="6 7" id="KW-0472">Membrane</keyword>
<evidence type="ECO:0000256" key="5">
    <source>
        <dbReference type="ARBA" id="ARBA00022989"/>
    </source>
</evidence>
<dbReference type="PROSITE" id="PS50928">
    <property type="entry name" value="ABC_TM1"/>
    <property type="match status" value="2"/>
</dbReference>
<feature type="transmembrane region" description="Helical" evidence="7">
    <location>
        <begin position="415"/>
        <end position="434"/>
    </location>
</feature>
<dbReference type="InterPro" id="IPR035906">
    <property type="entry name" value="MetI-like_sf"/>
</dbReference>
<feature type="transmembrane region" description="Helical" evidence="7">
    <location>
        <begin position="371"/>
        <end position="395"/>
    </location>
</feature>
<feature type="transmembrane region" description="Helical" evidence="7">
    <location>
        <begin position="12"/>
        <end position="30"/>
    </location>
</feature>
<dbReference type="Proteomes" id="UP001499988">
    <property type="component" value="Unassembled WGS sequence"/>
</dbReference>
<evidence type="ECO:0000256" key="1">
    <source>
        <dbReference type="ARBA" id="ARBA00004651"/>
    </source>
</evidence>
<evidence type="ECO:0000313" key="9">
    <source>
        <dbReference type="EMBL" id="GAA4884175.1"/>
    </source>
</evidence>
<protein>
    <submittedName>
        <fullName evidence="9">Iron ABC transporter permease</fullName>
    </submittedName>
</protein>
<accession>A0ABP9EPY7</accession>
<feature type="transmembrane region" description="Helical" evidence="7">
    <location>
        <begin position="330"/>
        <end position="350"/>
    </location>
</feature>
<sequence length="543" mass="59607">MIQTLSWRWSLGGFLMVAVLLLPLFALLFQSLDPDQAVFDHLKQTVLLDYVVNTVALIALVALGALLMGLPAAWLVAMCRFPGQRIYQWAMLLPLAMPAYIVAYVYTDMLDYAGPVQATLRAVMGWQSPQDYYFPAVRSLGGAALMLALVLFPYVFMLARTAFLEQASNLIQASRTMGCTPVQSFFRLSLPLARPAIAVGLSLVAMETLADFATVSYFAVNTLTTAVYDTWLGFGSMASAARLSTLMLLVIAVLMFAERFARSRQERFQKAEGKSEDYSYTLTGWKAWAASLYCGVLLFFSFLLPALVLLDYAWHYFDPTALRSFGQYSFNSLLISSLVAVITVFVALGLQYLARISPRRWDRLPGQIAGFGYALPGTVLAIGVMIPLIAADFAINDLFEWFGQPLPGLVLSGSMLALVFGYTVRFLAVPLGAVENSFKRISPSLDMAAATMGQSPAGILRWIHLPLVRRGMLAAGLIVFIEAMKELPAALLLKPIGFETLATYVYQFVSDEMLELGALPALVIVGVGLIPVIFLNRSLEHAH</sequence>
<keyword evidence="4 7" id="KW-0812">Transmembrane</keyword>
<feature type="transmembrane region" description="Helical" evidence="7">
    <location>
        <begin position="471"/>
        <end position="493"/>
    </location>
</feature>
<dbReference type="PANTHER" id="PTHR30183">
    <property type="entry name" value="MOLYBDENUM TRANSPORT SYSTEM PERMEASE PROTEIN MODB"/>
    <property type="match status" value="1"/>
</dbReference>
<evidence type="ECO:0000256" key="4">
    <source>
        <dbReference type="ARBA" id="ARBA00022692"/>
    </source>
</evidence>
<evidence type="ECO:0000256" key="7">
    <source>
        <dbReference type="RuleBase" id="RU363032"/>
    </source>
</evidence>
<feature type="domain" description="ABC transmembrane type-1" evidence="8">
    <location>
        <begin position="329"/>
        <end position="535"/>
    </location>
</feature>